<sequence>MGRRVLVTGASKGIGRAIALRLGADGFHISVHYHSDRRGAEETLAEIVRAGGSGEVLSFDVADRVACREVLEAQIEAQGAWYGVVCNAGICADTAFPAMTDAQWDGVMQTNLDGFYNVLHPCVMPMVRARAGGRIITLSSVSGLVGNRGQVNYSAAKAGIIGASKALALELAKRRITVNCIAPGLIDTAMVSEVETAEALKLIPARRLGSAEEVAGLAGYLMSDLAGYVTRQVIAINGGMV</sequence>
<dbReference type="Proteomes" id="UP000280792">
    <property type="component" value="Unassembled WGS sequence"/>
</dbReference>
<organism evidence="4 5">
    <name type="scientific">Aestuariirhabdus litorea</name>
    <dbReference type="NCBI Taxonomy" id="2528527"/>
    <lineage>
        <taxon>Bacteria</taxon>
        <taxon>Pseudomonadati</taxon>
        <taxon>Pseudomonadota</taxon>
        <taxon>Gammaproteobacteria</taxon>
        <taxon>Oceanospirillales</taxon>
        <taxon>Aestuariirhabdaceae</taxon>
        <taxon>Aestuariirhabdus</taxon>
    </lineage>
</organism>
<dbReference type="PANTHER" id="PTHR42879">
    <property type="entry name" value="3-OXOACYL-(ACYL-CARRIER-PROTEIN) REDUCTASE"/>
    <property type="match status" value="1"/>
</dbReference>
<dbReference type="PRINTS" id="PR00081">
    <property type="entry name" value="GDHRDH"/>
</dbReference>
<comment type="caution">
    <text evidence="4">The sequence shown here is derived from an EMBL/GenBank/DDBJ whole genome shotgun (WGS) entry which is preliminary data.</text>
</comment>
<dbReference type="InterPro" id="IPR002347">
    <property type="entry name" value="SDR_fam"/>
</dbReference>
<dbReference type="FunFam" id="3.40.50.720:FF:000173">
    <property type="entry name" value="3-oxoacyl-[acyl-carrier protein] reductase"/>
    <property type="match status" value="1"/>
</dbReference>
<dbReference type="InterPro" id="IPR057326">
    <property type="entry name" value="KR_dom"/>
</dbReference>
<comment type="similarity">
    <text evidence="1">Belongs to the short-chain dehydrogenases/reductases (SDR) family.</text>
</comment>
<dbReference type="GO" id="GO:0004316">
    <property type="term" value="F:3-oxoacyl-[acyl-carrier-protein] reductase (NADPH) activity"/>
    <property type="evidence" value="ECO:0007669"/>
    <property type="project" value="UniProtKB-EC"/>
</dbReference>
<evidence type="ECO:0000313" key="4">
    <source>
        <dbReference type="EMBL" id="RRJ82783.1"/>
    </source>
</evidence>
<dbReference type="Pfam" id="PF13561">
    <property type="entry name" value="adh_short_C2"/>
    <property type="match status" value="1"/>
</dbReference>
<dbReference type="EMBL" id="QWEZ01000002">
    <property type="protein sequence ID" value="RRJ82783.1"/>
    <property type="molecule type" value="Genomic_DNA"/>
</dbReference>
<dbReference type="SMART" id="SM00822">
    <property type="entry name" value="PKS_KR"/>
    <property type="match status" value="1"/>
</dbReference>
<keyword evidence="2 4" id="KW-0560">Oxidoreductase</keyword>
<dbReference type="EC" id="1.1.1.100" evidence="4"/>
<evidence type="ECO:0000313" key="5">
    <source>
        <dbReference type="Proteomes" id="UP000280792"/>
    </source>
</evidence>
<dbReference type="RefSeq" id="WP_125016836.1">
    <property type="nucleotide sequence ID" value="NZ_QWEZ01000002.1"/>
</dbReference>
<dbReference type="PANTHER" id="PTHR42879:SF2">
    <property type="entry name" value="3-OXOACYL-[ACYL-CARRIER-PROTEIN] REDUCTASE FABG"/>
    <property type="match status" value="1"/>
</dbReference>
<dbReference type="InterPro" id="IPR011285">
    <property type="entry name" value="FabG-rel"/>
</dbReference>
<reference evidence="4 5" key="2">
    <citation type="submission" date="2018-12" db="EMBL/GenBank/DDBJ databases">
        <title>Simiduia agarivorans gen. nov., sp. nov., a marine, agarolytic bacterium isolated from shallow coastal water from Keelung, Taiwan.</title>
        <authorList>
            <person name="Shieh W.Y."/>
        </authorList>
    </citation>
    <scope>NUCLEOTIDE SEQUENCE [LARGE SCALE GENOMIC DNA]</scope>
    <source>
        <strain evidence="4 5">GTF-13</strain>
    </source>
</reference>
<proteinExistence type="inferred from homology"/>
<dbReference type="InterPro" id="IPR050259">
    <property type="entry name" value="SDR"/>
</dbReference>
<feature type="domain" description="Ketoreductase" evidence="3">
    <location>
        <begin position="3"/>
        <end position="189"/>
    </location>
</feature>
<evidence type="ECO:0000259" key="3">
    <source>
        <dbReference type="SMART" id="SM00822"/>
    </source>
</evidence>
<dbReference type="SUPFAM" id="SSF51735">
    <property type="entry name" value="NAD(P)-binding Rossmann-fold domains"/>
    <property type="match status" value="1"/>
</dbReference>
<dbReference type="NCBIfam" id="TIGR01831">
    <property type="entry name" value="fabG_rel"/>
    <property type="match status" value="1"/>
</dbReference>
<dbReference type="Gene3D" id="3.40.50.720">
    <property type="entry name" value="NAD(P)-binding Rossmann-like Domain"/>
    <property type="match status" value="1"/>
</dbReference>
<keyword evidence="5" id="KW-1185">Reference proteome</keyword>
<reference evidence="4 5" key="1">
    <citation type="submission" date="2018-08" db="EMBL/GenBank/DDBJ databases">
        <authorList>
            <person name="Khan S.A."/>
        </authorList>
    </citation>
    <scope>NUCLEOTIDE SEQUENCE [LARGE SCALE GENOMIC DNA]</scope>
    <source>
        <strain evidence="4 5">GTF-13</strain>
    </source>
</reference>
<dbReference type="NCBIfam" id="NF009466">
    <property type="entry name" value="PRK12826.1-2"/>
    <property type="match status" value="1"/>
</dbReference>
<accession>A0A3P3VPN9</accession>
<evidence type="ECO:0000256" key="1">
    <source>
        <dbReference type="ARBA" id="ARBA00006484"/>
    </source>
</evidence>
<evidence type="ECO:0000256" key="2">
    <source>
        <dbReference type="ARBA" id="ARBA00023002"/>
    </source>
</evidence>
<dbReference type="InterPro" id="IPR036291">
    <property type="entry name" value="NAD(P)-bd_dom_sf"/>
</dbReference>
<dbReference type="NCBIfam" id="NF004200">
    <property type="entry name" value="PRK05653.1-5"/>
    <property type="match status" value="1"/>
</dbReference>
<dbReference type="AlphaFoldDB" id="A0A3P3VPN9"/>
<name>A0A3P3VPN9_9GAMM</name>
<protein>
    <submittedName>
        <fullName evidence="4">3-oxoacyl-ACP reductase FabG</fullName>
        <ecNumber evidence="4">1.1.1.100</ecNumber>
    </submittedName>
</protein>
<gene>
    <name evidence="4" type="primary">fabG</name>
    <name evidence="4" type="ORF">D0544_13080</name>
</gene>
<dbReference type="PRINTS" id="PR00080">
    <property type="entry name" value="SDRFAMILY"/>
</dbReference>